<dbReference type="AlphaFoldDB" id="A0A3G9J7I2"/>
<dbReference type="KEGG" id="ebm:SG0102_19540"/>
<evidence type="ECO:0000313" key="1">
    <source>
        <dbReference type="EMBL" id="BBH27020.1"/>
    </source>
</evidence>
<organism evidence="1 2">
    <name type="scientific">Intestinibaculum porci</name>
    <dbReference type="NCBI Taxonomy" id="2487118"/>
    <lineage>
        <taxon>Bacteria</taxon>
        <taxon>Bacillati</taxon>
        <taxon>Bacillota</taxon>
        <taxon>Erysipelotrichia</taxon>
        <taxon>Erysipelotrichales</taxon>
        <taxon>Erysipelotrichaceae</taxon>
        <taxon>Intestinibaculum</taxon>
    </lineage>
</organism>
<dbReference type="Proteomes" id="UP000268059">
    <property type="component" value="Chromosome"/>
</dbReference>
<keyword evidence="2" id="KW-1185">Reference proteome</keyword>
<name>A0A3G9J7I2_9FIRM</name>
<dbReference type="InParanoid" id="A0A3G9J7I2"/>
<reference evidence="1 2" key="1">
    <citation type="submission" date="2018-11" db="EMBL/GenBank/DDBJ databases">
        <title>Novel Erysipelotrichaceae bacterium isolated from small intestine of a swine.</title>
        <authorList>
            <person name="Kim J.S."/>
            <person name="Choe H."/>
            <person name="Lee Y.R."/>
            <person name="Kim K.M."/>
            <person name="Park D.S."/>
        </authorList>
    </citation>
    <scope>NUCLEOTIDE SEQUENCE [LARGE SCALE GENOMIC DNA]</scope>
    <source>
        <strain evidence="1 2">SG0102</strain>
    </source>
</reference>
<gene>
    <name evidence="1" type="ORF">SG0102_19540</name>
</gene>
<sequence length="59" mass="6768">MRKIDDKLTVKKFMALYYLWPYSNHSLLASLALLKVPGTVRIIEGHALITAIKELKKNI</sequence>
<dbReference type="EMBL" id="AP019309">
    <property type="protein sequence ID" value="BBH27020.1"/>
    <property type="molecule type" value="Genomic_DNA"/>
</dbReference>
<protein>
    <submittedName>
        <fullName evidence="1">Uncharacterized protein</fullName>
    </submittedName>
</protein>
<evidence type="ECO:0000313" key="2">
    <source>
        <dbReference type="Proteomes" id="UP000268059"/>
    </source>
</evidence>
<dbReference type="RefSeq" id="WP_125119790.1">
    <property type="nucleotide sequence ID" value="NZ_AP019309.1"/>
</dbReference>
<proteinExistence type="predicted"/>
<accession>A0A3G9J7I2</accession>